<proteinExistence type="predicted"/>
<name>A0A6J4I034_9PROT</name>
<reference evidence="2" key="1">
    <citation type="submission" date="2020-02" db="EMBL/GenBank/DDBJ databases">
        <authorList>
            <person name="Meier V. D."/>
        </authorList>
    </citation>
    <scope>NUCLEOTIDE SEQUENCE</scope>
    <source>
        <strain evidence="2">AVDCRST_MAG08</strain>
    </source>
</reference>
<accession>A0A6J4I034</accession>
<feature type="non-terminal residue" evidence="2">
    <location>
        <position position="76"/>
    </location>
</feature>
<organism evidence="2">
    <name type="scientific">uncultured Acetobacteraceae bacterium</name>
    <dbReference type="NCBI Taxonomy" id="169975"/>
    <lineage>
        <taxon>Bacteria</taxon>
        <taxon>Pseudomonadati</taxon>
        <taxon>Pseudomonadota</taxon>
        <taxon>Alphaproteobacteria</taxon>
        <taxon>Acetobacterales</taxon>
        <taxon>Acetobacteraceae</taxon>
        <taxon>environmental samples</taxon>
    </lineage>
</organism>
<feature type="compositionally biased region" description="Low complexity" evidence="1">
    <location>
        <begin position="14"/>
        <end position="60"/>
    </location>
</feature>
<protein>
    <submittedName>
        <fullName evidence="2">Uncharacterized protein</fullName>
    </submittedName>
</protein>
<evidence type="ECO:0000313" key="2">
    <source>
        <dbReference type="EMBL" id="CAA9238007.1"/>
    </source>
</evidence>
<gene>
    <name evidence="2" type="ORF">AVDCRST_MAG08-1456</name>
</gene>
<sequence length="76" mass="7481">ARPRPSRPARLPRRAAGARGRAGAASAATAAAAPEDGQGAAERQGLGRAARGRLQGAAGAPDAPSPHGLPMGLRQL</sequence>
<dbReference type="AlphaFoldDB" id="A0A6J4I034"/>
<feature type="compositionally biased region" description="Basic residues" evidence="1">
    <location>
        <begin position="1"/>
        <end position="13"/>
    </location>
</feature>
<feature type="non-terminal residue" evidence="2">
    <location>
        <position position="1"/>
    </location>
</feature>
<feature type="region of interest" description="Disordered" evidence="1">
    <location>
        <begin position="1"/>
        <end position="76"/>
    </location>
</feature>
<evidence type="ECO:0000256" key="1">
    <source>
        <dbReference type="SAM" id="MobiDB-lite"/>
    </source>
</evidence>
<dbReference type="EMBL" id="CADCTG010000130">
    <property type="protein sequence ID" value="CAA9238007.1"/>
    <property type="molecule type" value="Genomic_DNA"/>
</dbReference>